<evidence type="ECO:0000256" key="1">
    <source>
        <dbReference type="ARBA" id="ARBA00022741"/>
    </source>
</evidence>
<keyword evidence="3" id="KW-0067">ATP-binding</keyword>
<protein>
    <submittedName>
        <fullName evidence="6">Biotin-dependent carboxyltransferase family protein</fullName>
    </submittedName>
</protein>
<dbReference type="InterPro" id="IPR029000">
    <property type="entry name" value="Cyclophilin-like_dom_sf"/>
</dbReference>
<feature type="domain" description="Carboxyltransferase" evidence="5">
    <location>
        <begin position="26"/>
        <end position="287"/>
    </location>
</feature>
<feature type="region of interest" description="Disordered" evidence="4">
    <location>
        <begin position="7"/>
        <end position="30"/>
    </location>
</feature>
<keyword evidence="2" id="KW-0378">Hydrolase</keyword>
<gene>
    <name evidence="6" type="ORF">JY651_30420</name>
</gene>
<evidence type="ECO:0000256" key="2">
    <source>
        <dbReference type="ARBA" id="ARBA00022801"/>
    </source>
</evidence>
<keyword evidence="7" id="KW-1185">Reference proteome</keyword>
<name>A0ABX7NL81_9BACT</name>
<dbReference type="RefSeq" id="WP_206721200.1">
    <property type="nucleotide sequence ID" value="NZ_CP071090.1"/>
</dbReference>
<dbReference type="EMBL" id="CP071090">
    <property type="protein sequence ID" value="QSQ19616.1"/>
    <property type="molecule type" value="Genomic_DNA"/>
</dbReference>
<dbReference type="SMART" id="SM00797">
    <property type="entry name" value="AHS2"/>
    <property type="match status" value="1"/>
</dbReference>
<dbReference type="Proteomes" id="UP000662747">
    <property type="component" value="Chromosome"/>
</dbReference>
<dbReference type="PANTHER" id="PTHR43309">
    <property type="entry name" value="5-OXOPROLINASE SUBUNIT C"/>
    <property type="match status" value="1"/>
</dbReference>
<evidence type="ECO:0000313" key="7">
    <source>
        <dbReference type="Proteomes" id="UP000662747"/>
    </source>
</evidence>
<evidence type="ECO:0000313" key="6">
    <source>
        <dbReference type="EMBL" id="QSQ19616.1"/>
    </source>
</evidence>
<evidence type="ECO:0000256" key="3">
    <source>
        <dbReference type="ARBA" id="ARBA00022840"/>
    </source>
</evidence>
<organism evidence="6 7">
    <name type="scientific">Pyxidicoccus parkwayensis</name>
    <dbReference type="NCBI Taxonomy" id="2813578"/>
    <lineage>
        <taxon>Bacteria</taxon>
        <taxon>Pseudomonadati</taxon>
        <taxon>Myxococcota</taxon>
        <taxon>Myxococcia</taxon>
        <taxon>Myxococcales</taxon>
        <taxon>Cystobacterineae</taxon>
        <taxon>Myxococcaceae</taxon>
        <taxon>Pyxidicoccus</taxon>
    </lineage>
</organism>
<sequence length="291" mass="30415">MAGWLEVTSMGGPATVQDAGRPGQMHHGVPPGGALVPGLLALANRAVGNPWGAAALESFGRLELRGRGRELRVSVDGRVFTVAEGESVTVPAPESASVRYVAVDGGLAVPEVLGGRGTLLVAKLGGLEGRLLRAGDALPLGDGGGTPEVLELGDTLDTDAPIRVTLGPDVERFDEATRKALLTNTFTVSPASDRVGMRLKGAALAHGDEGAGTSRPMVRGAIQVTLSGEPIVLGPDHPTTGGYPLIATVIRADWSRLCARRPGTPVRFIAVSVEQAREAWHRHVERFRFTR</sequence>
<dbReference type="InterPro" id="IPR052708">
    <property type="entry name" value="PxpC"/>
</dbReference>
<evidence type="ECO:0000256" key="4">
    <source>
        <dbReference type="SAM" id="MobiDB-lite"/>
    </source>
</evidence>
<dbReference type="PANTHER" id="PTHR43309:SF3">
    <property type="entry name" value="5-OXOPROLINASE SUBUNIT C"/>
    <property type="match status" value="1"/>
</dbReference>
<evidence type="ECO:0000259" key="5">
    <source>
        <dbReference type="SMART" id="SM00797"/>
    </source>
</evidence>
<dbReference type="Gene3D" id="2.40.100.10">
    <property type="entry name" value="Cyclophilin-like"/>
    <property type="match status" value="1"/>
</dbReference>
<dbReference type="SUPFAM" id="SSF50891">
    <property type="entry name" value="Cyclophilin-like"/>
    <property type="match status" value="1"/>
</dbReference>
<accession>A0ABX7NL81</accession>
<proteinExistence type="predicted"/>
<dbReference type="InterPro" id="IPR003778">
    <property type="entry name" value="CT_A_B"/>
</dbReference>
<keyword evidence="1" id="KW-0547">Nucleotide-binding</keyword>
<reference evidence="6 7" key="1">
    <citation type="submission" date="2021-02" db="EMBL/GenBank/DDBJ databases">
        <title>De Novo genome assembly of isolated myxobacteria.</title>
        <authorList>
            <person name="Stevens D.C."/>
        </authorList>
    </citation>
    <scope>NUCLEOTIDE SEQUENCE [LARGE SCALE GENOMIC DNA]</scope>
    <source>
        <strain evidence="7">SCPEA02</strain>
    </source>
</reference>
<dbReference type="Pfam" id="PF02626">
    <property type="entry name" value="CT_A_B"/>
    <property type="match status" value="1"/>
</dbReference>